<evidence type="ECO:0000256" key="4">
    <source>
        <dbReference type="ARBA" id="ARBA00022729"/>
    </source>
</evidence>
<evidence type="ECO:0000256" key="6">
    <source>
        <dbReference type="ARBA" id="ARBA00022825"/>
    </source>
</evidence>
<dbReference type="Proteomes" id="UP000030101">
    <property type="component" value="Unassembled WGS sequence"/>
</dbReference>
<evidence type="ECO:0000256" key="5">
    <source>
        <dbReference type="ARBA" id="ARBA00022801"/>
    </source>
</evidence>
<proteinExistence type="inferred from homology"/>
<evidence type="ECO:0000313" key="8">
    <source>
        <dbReference type="EMBL" id="KGN91591.1"/>
    </source>
</evidence>
<dbReference type="PANTHER" id="PTHR38469:SF1">
    <property type="entry name" value="PERIPLASMIC PEPTIDASE SUBFAMILY S1B"/>
    <property type="match status" value="1"/>
</dbReference>
<protein>
    <recommendedName>
        <fullName evidence="7">Dipeptidyl-peptidase</fullName>
        <ecNumber evidence="7">3.4.14.-</ecNumber>
    </recommendedName>
</protein>
<keyword evidence="6 7" id="KW-0720">Serine protease</keyword>
<gene>
    <name evidence="8" type="ORF">HQ43_05600</name>
</gene>
<name>A0ABR4XJM1_9PORP</name>
<keyword evidence="2 7" id="KW-0031">Aminopeptidase</keyword>
<comment type="similarity">
    <text evidence="1 7">Belongs to the peptidase S46 family.</text>
</comment>
<organism evidence="8 9">
    <name type="scientific">Porphyromonas canoris</name>
    <dbReference type="NCBI Taxonomy" id="36875"/>
    <lineage>
        <taxon>Bacteria</taxon>
        <taxon>Pseudomonadati</taxon>
        <taxon>Bacteroidota</taxon>
        <taxon>Bacteroidia</taxon>
        <taxon>Bacteroidales</taxon>
        <taxon>Porphyromonadaceae</taxon>
        <taxon>Porphyromonas</taxon>
    </lineage>
</organism>
<dbReference type="Gene3D" id="2.40.10.10">
    <property type="entry name" value="Trypsin-like serine proteases"/>
    <property type="match status" value="1"/>
</dbReference>
<comment type="caution">
    <text evidence="8">The sequence shown here is derived from an EMBL/GenBank/DDBJ whole genome shotgun (WGS) entry which is preliminary data.</text>
</comment>
<dbReference type="RefSeq" id="WP_036790792.1">
    <property type="nucleotide sequence ID" value="NZ_JQZV01000013.1"/>
</dbReference>
<keyword evidence="5 7" id="KW-0378">Hydrolase</keyword>
<evidence type="ECO:0000256" key="7">
    <source>
        <dbReference type="RuleBase" id="RU366067"/>
    </source>
</evidence>
<comment type="function">
    <text evidence="7">Catalyzes the removal of dipeptides from the N-terminus of oligopeptides.</text>
</comment>
<keyword evidence="3 7" id="KW-0645">Protease</keyword>
<dbReference type="EC" id="3.4.14.-" evidence="7"/>
<reference evidence="8 9" key="1">
    <citation type="submission" date="2014-08" db="EMBL/GenBank/DDBJ databases">
        <title>Porphyromonas canoris strain:OH2762 Genome sequencing.</title>
        <authorList>
            <person name="Wallis C."/>
            <person name="Deusch O."/>
            <person name="O'Flynn C."/>
            <person name="Davis I."/>
            <person name="Jospin G."/>
            <person name="Darling A.E."/>
            <person name="Coil D.A."/>
            <person name="Alexiev A."/>
            <person name="Horsfall A."/>
            <person name="Kirkwood N."/>
            <person name="Harris S."/>
            <person name="Eisen J.A."/>
        </authorList>
    </citation>
    <scope>NUCLEOTIDE SEQUENCE [LARGE SCALE GENOMIC DNA]</scope>
    <source>
        <strain evidence="9">COT-108 OH2762</strain>
    </source>
</reference>
<dbReference type="InterPro" id="IPR019500">
    <property type="entry name" value="Pep_S46"/>
</dbReference>
<evidence type="ECO:0000256" key="1">
    <source>
        <dbReference type="ARBA" id="ARBA00010491"/>
    </source>
</evidence>
<evidence type="ECO:0000313" key="9">
    <source>
        <dbReference type="Proteomes" id="UP000030101"/>
    </source>
</evidence>
<keyword evidence="9" id="KW-1185">Reference proteome</keyword>
<accession>A0ABR4XJM1</accession>
<dbReference type="SUPFAM" id="SSF50494">
    <property type="entry name" value="Trypsin-like serine proteases"/>
    <property type="match status" value="1"/>
</dbReference>
<keyword evidence="4" id="KW-0732">Signal</keyword>
<dbReference type="PANTHER" id="PTHR38469">
    <property type="entry name" value="PERIPLASMIC PEPTIDASE SUBFAMILY S1B"/>
    <property type="match status" value="1"/>
</dbReference>
<evidence type="ECO:0000256" key="3">
    <source>
        <dbReference type="ARBA" id="ARBA00022670"/>
    </source>
</evidence>
<dbReference type="InterPro" id="IPR043504">
    <property type="entry name" value="Peptidase_S1_PA_chymotrypsin"/>
</dbReference>
<evidence type="ECO:0000256" key="2">
    <source>
        <dbReference type="ARBA" id="ARBA00022438"/>
    </source>
</evidence>
<dbReference type="InterPro" id="IPR009003">
    <property type="entry name" value="Peptidase_S1_PA"/>
</dbReference>
<dbReference type="Pfam" id="PF10459">
    <property type="entry name" value="Peptidase_S46"/>
    <property type="match status" value="1"/>
</dbReference>
<dbReference type="EMBL" id="JQZV01000013">
    <property type="protein sequence ID" value="KGN91591.1"/>
    <property type="molecule type" value="Genomic_DNA"/>
</dbReference>
<sequence>MKKTMISKGLNGLIAAVILLVCSGGYTSVRADEGMWLLPLMSKQNYNKMVKKGLKLRATDIYNPNGTSIKDAIVIFDRGCTGSIVSDKGLVFTNHHCGYDQIRAHSTVDQNYLRDGFYANSMKDELPNPGTTVTFTERIEDVTKYVDTFFDKHKNLSPKATEAETLKLIGETWYKEIIGGEMPFGTQVSLRPFYEGNKHYLFVQKVYHDIRLVAAPPSCVGKYGEDTDNWVWPRHSGDFSVFRVYTDKNGNPAKYDPDNIPLKPRRYLQVASKPVAKGEFAMVIGFPGRTNHFYTTSEVVERRDIDNDIRIRMREIRQNNLLEEMRKDEALNIMYASKYAYSTNAYKNAIGSNWAINKMQLEKVKQAQTDKLIRYAEKNNKPEYKAAVATIERMVKNRAHVRKQMWLIDEALLRAVEAISVPIIPKEEITKPNVEKVLKAYDDFFNKDYSRMLDVKVMKAMIRAYMVETDVNDLPGALKDVKNVEKYVEDLWNTTIYRSRESYREFLFNFSPEVYLKDPLVRLVTSVRNRYNGLKEALAQEDKSFAEARKIYVKGLLEMEGELNLWPDANSTLRYTFGKVEGYSPKDNVFYGHSTTMEGVLEKYDPNNPEYALLPDIKALAEKPENRKKRVNFCATTHTTGGNSGSPVIDAYGRLIGLNFDRNWEGVGGDIQYLPNYQRSIICDVDYVLFILNDYLGADRLIKEMKIRR</sequence>